<reference evidence="1 2" key="1">
    <citation type="journal article" date="2021" name="Hortic Res">
        <title>High-quality reference genome and annotation aids understanding of berry development for evergreen blueberry (Vaccinium darrowii).</title>
        <authorList>
            <person name="Yu J."/>
            <person name="Hulse-Kemp A.M."/>
            <person name="Babiker E."/>
            <person name="Staton M."/>
        </authorList>
    </citation>
    <scope>NUCLEOTIDE SEQUENCE [LARGE SCALE GENOMIC DNA]</scope>
    <source>
        <strain evidence="2">cv. NJ 8807/NJ 8810</strain>
        <tissue evidence="1">Young leaf</tissue>
    </source>
</reference>
<comment type="caution">
    <text evidence="1">The sequence shown here is derived from an EMBL/GenBank/DDBJ whole genome shotgun (WGS) entry which is preliminary data.</text>
</comment>
<sequence>MVRNSYRVPLTFLDWQCVPDHIKEDIWKEVKDNLEDCPDEYKSVCMDNCCRIYKDNKGKIKDKHYKPYMVPNPDPNITSKCPDFIDPAANGESLDKMGVHLKTQRQDDLDVIEIVDLLSEDERTIEARDRIFHSIVGEDDHGYCRTYGGGVRHSSVYKKDPRPSQINNPLPMAEMEQQVVAH</sequence>
<gene>
    <name evidence="1" type="ORF">Vadar_023898</name>
</gene>
<keyword evidence="2" id="KW-1185">Reference proteome</keyword>
<proteinExistence type="predicted"/>
<accession>A0ACB7Z641</accession>
<evidence type="ECO:0000313" key="2">
    <source>
        <dbReference type="Proteomes" id="UP000828048"/>
    </source>
</evidence>
<dbReference type="EMBL" id="CM037154">
    <property type="protein sequence ID" value="KAH7861260.1"/>
    <property type="molecule type" value="Genomic_DNA"/>
</dbReference>
<protein>
    <submittedName>
        <fullName evidence="1">Uncharacterized protein</fullName>
    </submittedName>
</protein>
<dbReference type="Proteomes" id="UP000828048">
    <property type="component" value="Chromosome 4"/>
</dbReference>
<evidence type="ECO:0000313" key="1">
    <source>
        <dbReference type="EMBL" id="KAH7861260.1"/>
    </source>
</evidence>
<organism evidence="1 2">
    <name type="scientific">Vaccinium darrowii</name>
    <dbReference type="NCBI Taxonomy" id="229202"/>
    <lineage>
        <taxon>Eukaryota</taxon>
        <taxon>Viridiplantae</taxon>
        <taxon>Streptophyta</taxon>
        <taxon>Embryophyta</taxon>
        <taxon>Tracheophyta</taxon>
        <taxon>Spermatophyta</taxon>
        <taxon>Magnoliopsida</taxon>
        <taxon>eudicotyledons</taxon>
        <taxon>Gunneridae</taxon>
        <taxon>Pentapetalae</taxon>
        <taxon>asterids</taxon>
        <taxon>Ericales</taxon>
        <taxon>Ericaceae</taxon>
        <taxon>Vaccinioideae</taxon>
        <taxon>Vaccinieae</taxon>
        <taxon>Vaccinium</taxon>
    </lineage>
</organism>
<name>A0ACB7Z641_9ERIC</name>